<protein>
    <submittedName>
        <fullName evidence="2">Uncharacterized protein</fullName>
    </submittedName>
</protein>
<reference evidence="2" key="1">
    <citation type="submission" date="2022-05" db="EMBL/GenBank/DDBJ databases">
        <title>The Musa troglodytarum L. genome provides insights into the mechanism of non-climacteric behaviour and enrichment of carotenoids.</title>
        <authorList>
            <person name="Wang J."/>
        </authorList>
    </citation>
    <scope>NUCLEOTIDE SEQUENCE</scope>
    <source>
        <tissue evidence="2">Leaf</tissue>
    </source>
</reference>
<keyword evidence="3" id="KW-1185">Reference proteome</keyword>
<organism evidence="2 3">
    <name type="scientific">Musa troglodytarum</name>
    <name type="common">fe'i banana</name>
    <dbReference type="NCBI Taxonomy" id="320322"/>
    <lineage>
        <taxon>Eukaryota</taxon>
        <taxon>Viridiplantae</taxon>
        <taxon>Streptophyta</taxon>
        <taxon>Embryophyta</taxon>
        <taxon>Tracheophyta</taxon>
        <taxon>Spermatophyta</taxon>
        <taxon>Magnoliopsida</taxon>
        <taxon>Liliopsida</taxon>
        <taxon>Zingiberales</taxon>
        <taxon>Musaceae</taxon>
        <taxon>Musa</taxon>
    </lineage>
</organism>
<dbReference type="EMBL" id="CP097510">
    <property type="protein sequence ID" value="URE25831.1"/>
    <property type="molecule type" value="Genomic_DNA"/>
</dbReference>
<sequence>MAQVDSLRHGYGHTSAVVVRVLPGKKDKGSSYSHQVGETGHPGGSPWCSTKSGAKGCPLAFQACMRRKPSAKQPTFSFCMIQETKEITIICFSYAINITRLTVDDQ</sequence>
<gene>
    <name evidence="2" type="ORF">MUK42_19500</name>
</gene>
<feature type="region of interest" description="Disordered" evidence="1">
    <location>
        <begin position="26"/>
        <end position="47"/>
    </location>
</feature>
<dbReference type="AlphaFoldDB" id="A0A9E7H2Y7"/>
<evidence type="ECO:0000313" key="2">
    <source>
        <dbReference type="EMBL" id="URE25831.1"/>
    </source>
</evidence>
<name>A0A9E7H2Y7_9LILI</name>
<dbReference type="Proteomes" id="UP001055439">
    <property type="component" value="Chromosome 8"/>
</dbReference>
<proteinExistence type="predicted"/>
<evidence type="ECO:0000256" key="1">
    <source>
        <dbReference type="SAM" id="MobiDB-lite"/>
    </source>
</evidence>
<evidence type="ECO:0000313" key="3">
    <source>
        <dbReference type="Proteomes" id="UP001055439"/>
    </source>
</evidence>
<accession>A0A9E7H2Y7</accession>